<gene>
    <name evidence="1" type="ORF">SNOD_17335</name>
</gene>
<proteinExistence type="predicted"/>
<organism evidence="1 2">
    <name type="scientific">Streptomyces nodosus</name>
    <dbReference type="NCBI Taxonomy" id="40318"/>
    <lineage>
        <taxon>Bacteria</taxon>
        <taxon>Bacillati</taxon>
        <taxon>Actinomycetota</taxon>
        <taxon>Actinomycetes</taxon>
        <taxon>Kitasatosporales</taxon>
        <taxon>Streptomycetaceae</taxon>
        <taxon>Streptomyces</taxon>
    </lineage>
</organism>
<dbReference type="HOGENOM" id="CLU_136257_0_0_11"/>
<evidence type="ECO:0000313" key="2">
    <source>
        <dbReference type="Proteomes" id="UP000031526"/>
    </source>
</evidence>
<dbReference type="Proteomes" id="UP000031526">
    <property type="component" value="Chromosome"/>
</dbReference>
<dbReference type="STRING" id="40318.SNOD_17335"/>
<sequence>MEGTPGQPVGMRLNQIPADPGTGGGTQTPDLASSPEAKKKAANSIEQNIEPATRKAGDVADGSTDAAVKAFGPKDAEGWLTSGALKSAHGTWGEQVKALLDRLGGEKQSLRAANTVFSGTDLQIGTGVKGVRSPLDTY</sequence>
<keyword evidence="2" id="KW-1185">Reference proteome</keyword>
<reference evidence="1 2" key="2">
    <citation type="journal article" date="2016" name="Appl. Microbiol. Biotechnol.">
        <title>Exploiting the genome sequence of Streptomyces nodosus for enhanced antibiotic production.</title>
        <authorList>
            <person name="Sweeney P."/>
            <person name="Murphy C.D."/>
            <person name="Caffrey P."/>
        </authorList>
    </citation>
    <scope>NUCLEOTIDE SEQUENCE [LARGE SCALE GENOMIC DNA]</scope>
    <source>
        <strain evidence="1 2">ATCC 14899</strain>
    </source>
</reference>
<dbReference type="AlphaFoldDB" id="A0A0B5DMB7"/>
<name>A0A0B5DMB7_9ACTN</name>
<accession>A0A0B5DMB7</accession>
<protein>
    <submittedName>
        <fullName evidence="1">Uncharacterized protein</fullName>
    </submittedName>
</protein>
<evidence type="ECO:0000313" key="1">
    <source>
        <dbReference type="EMBL" id="AJE41591.1"/>
    </source>
</evidence>
<dbReference type="EMBL" id="CP009313">
    <property type="protein sequence ID" value="AJE41591.1"/>
    <property type="molecule type" value="Genomic_DNA"/>
</dbReference>
<dbReference type="RefSeq" id="WP_043442103.1">
    <property type="nucleotide sequence ID" value="NZ_CP009313.1"/>
</dbReference>
<reference evidence="2" key="1">
    <citation type="submission" date="2014-09" db="EMBL/GenBank/DDBJ databases">
        <title>Sequence of the Streptomyces nodosus genome.</title>
        <authorList>
            <person name="Sweeney P."/>
            <person name="Stephens N."/>
            <person name="Murphy C."/>
            <person name="Caffrey P."/>
        </authorList>
    </citation>
    <scope>NUCLEOTIDE SEQUENCE [LARGE SCALE GENOMIC DNA]</scope>
    <source>
        <strain evidence="2">ATCC 14899</strain>
    </source>
</reference>